<sequence length="111" mass="12469">MTCFVELLLPETSVQTYLLLLAICSCLKHKMAAGCEAFKVLKFIVAANKPWFLYVYTRAKLCSERTFRIVTKPLAIIHFIFIGAAGPIQFPTQQPDSRAKSFVPACLEARL</sequence>
<protein>
    <submittedName>
        <fullName evidence="1">Uncharacterized protein</fullName>
    </submittedName>
</protein>
<evidence type="ECO:0000313" key="1">
    <source>
        <dbReference type="EMBL" id="RZF39264.1"/>
    </source>
</evidence>
<evidence type="ECO:0000313" key="2">
    <source>
        <dbReference type="Proteomes" id="UP000291343"/>
    </source>
</evidence>
<keyword evidence="2" id="KW-1185">Reference proteome</keyword>
<proteinExistence type="predicted"/>
<name>A0A482X0E1_LAOST</name>
<comment type="caution">
    <text evidence="1">The sequence shown here is derived from an EMBL/GenBank/DDBJ whole genome shotgun (WGS) entry which is preliminary data.</text>
</comment>
<accession>A0A482X0E1</accession>
<reference evidence="1 2" key="1">
    <citation type="journal article" date="2017" name="Gigascience">
        <title>Genome sequence of the small brown planthopper, Laodelphax striatellus.</title>
        <authorList>
            <person name="Zhu J."/>
            <person name="Jiang F."/>
            <person name="Wang X."/>
            <person name="Yang P."/>
            <person name="Bao Y."/>
            <person name="Zhao W."/>
            <person name="Wang W."/>
            <person name="Lu H."/>
            <person name="Wang Q."/>
            <person name="Cui N."/>
            <person name="Li J."/>
            <person name="Chen X."/>
            <person name="Luo L."/>
            <person name="Yu J."/>
            <person name="Kang L."/>
            <person name="Cui F."/>
        </authorList>
    </citation>
    <scope>NUCLEOTIDE SEQUENCE [LARGE SCALE GENOMIC DNA]</scope>
    <source>
        <strain evidence="1">Lst14</strain>
    </source>
</reference>
<dbReference type="EMBL" id="QKKF02020287">
    <property type="protein sequence ID" value="RZF39264.1"/>
    <property type="molecule type" value="Genomic_DNA"/>
</dbReference>
<dbReference type="Proteomes" id="UP000291343">
    <property type="component" value="Unassembled WGS sequence"/>
</dbReference>
<dbReference type="InParanoid" id="A0A482X0E1"/>
<organism evidence="1 2">
    <name type="scientific">Laodelphax striatellus</name>
    <name type="common">Small brown planthopper</name>
    <name type="synonym">Delphax striatella</name>
    <dbReference type="NCBI Taxonomy" id="195883"/>
    <lineage>
        <taxon>Eukaryota</taxon>
        <taxon>Metazoa</taxon>
        <taxon>Ecdysozoa</taxon>
        <taxon>Arthropoda</taxon>
        <taxon>Hexapoda</taxon>
        <taxon>Insecta</taxon>
        <taxon>Pterygota</taxon>
        <taxon>Neoptera</taxon>
        <taxon>Paraneoptera</taxon>
        <taxon>Hemiptera</taxon>
        <taxon>Auchenorrhyncha</taxon>
        <taxon>Fulgoroidea</taxon>
        <taxon>Delphacidae</taxon>
        <taxon>Criomorphinae</taxon>
        <taxon>Laodelphax</taxon>
    </lineage>
</organism>
<dbReference type="AlphaFoldDB" id="A0A482X0E1"/>
<gene>
    <name evidence="1" type="ORF">LSTR_LSTR015561</name>
</gene>